<dbReference type="WBParaSite" id="maker-uti_cns_0047130-snap-gene-0.5-mRNA-1">
    <property type="protein sequence ID" value="maker-uti_cns_0047130-snap-gene-0.5-mRNA-1"/>
    <property type="gene ID" value="maker-uti_cns_0047130-snap-gene-0.5"/>
</dbReference>
<evidence type="ECO:0000313" key="2">
    <source>
        <dbReference type="Proteomes" id="UP000095280"/>
    </source>
</evidence>
<evidence type="ECO:0000313" key="4">
    <source>
        <dbReference type="WBParaSite" id="maker-uti_cns_0047130-snap-gene-0.5-mRNA-1"/>
    </source>
</evidence>
<organism evidence="2 3">
    <name type="scientific">Macrostomum lignano</name>
    <dbReference type="NCBI Taxonomy" id="282301"/>
    <lineage>
        <taxon>Eukaryota</taxon>
        <taxon>Metazoa</taxon>
        <taxon>Spiralia</taxon>
        <taxon>Lophotrochozoa</taxon>
        <taxon>Platyhelminthes</taxon>
        <taxon>Rhabditophora</taxon>
        <taxon>Macrostomorpha</taxon>
        <taxon>Macrostomida</taxon>
        <taxon>Macrostomidae</taxon>
        <taxon>Macrostomum</taxon>
    </lineage>
</organism>
<keyword evidence="2" id="KW-1185">Reference proteome</keyword>
<evidence type="ECO:0000313" key="3">
    <source>
        <dbReference type="WBParaSite" id="maker-uti_cns_0006324-snap-gene-0.2-mRNA-1"/>
    </source>
</evidence>
<accession>A0A1I8HJH0</accession>
<keyword evidence="1" id="KW-0472">Membrane</keyword>
<reference evidence="3 4" key="1">
    <citation type="submission" date="2016-11" db="UniProtKB">
        <authorList>
            <consortium name="WormBaseParasite"/>
        </authorList>
    </citation>
    <scope>IDENTIFICATION</scope>
</reference>
<keyword evidence="1" id="KW-1133">Transmembrane helix</keyword>
<protein>
    <submittedName>
        <fullName evidence="3 4">Sortilin_C domain-containing protein</fullName>
    </submittedName>
</protein>
<feature type="transmembrane region" description="Helical" evidence="1">
    <location>
        <begin position="222"/>
        <end position="246"/>
    </location>
</feature>
<dbReference type="WBParaSite" id="maker-uti_cns_0006324-snap-gene-0.2-mRNA-1">
    <property type="protein sequence ID" value="maker-uti_cns_0006324-snap-gene-0.2-mRNA-1"/>
    <property type="gene ID" value="maker-uti_cns_0006324-snap-gene-0.2"/>
</dbReference>
<proteinExistence type="predicted"/>
<keyword evidence="1" id="KW-0812">Transmembrane</keyword>
<sequence length="311" mass="34922">MLNFFLSFLPKISSSSTHKMNCSRDRSEATHRKQHTSFEMKTVASIIAVLLTLCSRPASSSEEPKLFGVLSPADPQQYMLFFSTMSEYQKLGATQLVYFLSIGGSEKYQLFNPSEATCIASSSYCYMTGKLPSDISPKLRINQIDHDSCLADVCPNIHSTDECQLRVHADTRECSQQPWPFEPCPYPPSVSEFLPKSQQYNKSSSENSTETRKEPQDSSKSLVLIGSFSVFFIAIGVTIGLLISVLRRPHVTVLYLIEPCDSDWQRLLKPPPKRQLERIKRMPGHSFSSVAAGIKELSRHWKTAPALRTAD</sequence>
<dbReference type="AlphaFoldDB" id="A0A1I8HJH0"/>
<dbReference type="Proteomes" id="UP000095280">
    <property type="component" value="Unplaced"/>
</dbReference>
<evidence type="ECO:0000256" key="1">
    <source>
        <dbReference type="SAM" id="Phobius"/>
    </source>
</evidence>
<name>A0A1I8HJH0_9PLAT</name>